<dbReference type="RefSeq" id="WP_129832892.1">
    <property type="nucleotide sequence ID" value="NZ_CP035704.1"/>
</dbReference>
<evidence type="ECO:0000256" key="4">
    <source>
        <dbReference type="HAMAP-Rule" id="MF_00925"/>
    </source>
</evidence>
<dbReference type="PANTHER" id="PTHR37482:SF1">
    <property type="entry name" value="OUTER MEMBRANE PROTEIN ASSEMBLY FACTOR BAME"/>
    <property type="match status" value="1"/>
</dbReference>
<evidence type="ECO:0000256" key="2">
    <source>
        <dbReference type="ARBA" id="ARBA00023136"/>
    </source>
</evidence>
<dbReference type="OrthoDB" id="9808250at2"/>
<proteinExistence type="inferred from homology"/>
<reference evidence="7 8" key="1">
    <citation type="submission" date="2019-01" db="EMBL/GenBank/DDBJ databases">
        <title>Pseudolysobacter antarctica gen. nov., sp. nov., isolated from Fildes Peninsula, Antarctica.</title>
        <authorList>
            <person name="Wei Z."/>
            <person name="Peng F."/>
        </authorList>
    </citation>
    <scope>NUCLEOTIDE SEQUENCE [LARGE SCALE GENOMIC DNA]</scope>
    <source>
        <strain evidence="7 8">AQ6-296</strain>
    </source>
</reference>
<dbReference type="AlphaFoldDB" id="A0A411HJF3"/>
<keyword evidence="3 4" id="KW-0998">Cell outer membrane</keyword>
<dbReference type="GO" id="GO:1990063">
    <property type="term" value="C:Bam protein complex"/>
    <property type="evidence" value="ECO:0007669"/>
    <property type="project" value="TreeGrafter"/>
</dbReference>
<dbReference type="GO" id="GO:0030674">
    <property type="term" value="F:protein-macromolecule adaptor activity"/>
    <property type="evidence" value="ECO:0007669"/>
    <property type="project" value="TreeGrafter"/>
</dbReference>
<feature type="region of interest" description="Disordered" evidence="5">
    <location>
        <begin position="115"/>
        <end position="144"/>
    </location>
</feature>
<dbReference type="InterPro" id="IPR007450">
    <property type="entry name" value="BamE_dom"/>
</dbReference>
<dbReference type="PANTHER" id="PTHR37482">
    <property type="entry name" value="OUTER MEMBRANE PROTEIN ASSEMBLY FACTOR BAME"/>
    <property type="match status" value="1"/>
</dbReference>
<dbReference type="EMBL" id="CP035704">
    <property type="protein sequence ID" value="QBB70635.1"/>
    <property type="molecule type" value="Genomic_DNA"/>
</dbReference>
<comment type="subunit">
    <text evidence="4">Part of the Bam complex.</text>
</comment>
<keyword evidence="4" id="KW-0564">Palmitate</keyword>
<evidence type="ECO:0000259" key="6">
    <source>
        <dbReference type="Pfam" id="PF04355"/>
    </source>
</evidence>
<evidence type="ECO:0000256" key="3">
    <source>
        <dbReference type="ARBA" id="ARBA00023237"/>
    </source>
</evidence>
<evidence type="ECO:0000256" key="5">
    <source>
        <dbReference type="SAM" id="MobiDB-lite"/>
    </source>
</evidence>
<sequence>MITLTRLLACTLIAASLSGCGFLYKLDIQQGNLLNKTLVESLKPGMTKRQVTLVMGSPALVSPFEQNRWDYISSIRRGRSKMETKDLTLHFENDALVSIDGDYFSEDADQLIKDATKYKRQYPDEKRPDEDKKKRGGGGDTGQS</sequence>
<dbReference type="GO" id="GO:0051205">
    <property type="term" value="P:protein insertion into membrane"/>
    <property type="evidence" value="ECO:0007669"/>
    <property type="project" value="UniProtKB-UniRule"/>
</dbReference>
<dbReference type="Proteomes" id="UP000291562">
    <property type="component" value="Chromosome"/>
</dbReference>
<evidence type="ECO:0000256" key="1">
    <source>
        <dbReference type="ARBA" id="ARBA00022729"/>
    </source>
</evidence>
<dbReference type="HAMAP" id="MF_00925">
    <property type="entry name" value="OM_assembly_BamE"/>
    <property type="match status" value="1"/>
</dbReference>
<keyword evidence="8" id="KW-1185">Reference proteome</keyword>
<name>A0A411HJF3_9GAMM</name>
<keyword evidence="4" id="KW-0449">Lipoprotein</keyword>
<dbReference type="Gene3D" id="3.30.1450.10">
    <property type="match status" value="1"/>
</dbReference>
<dbReference type="GO" id="GO:0043165">
    <property type="term" value="P:Gram-negative-bacterium-type cell outer membrane assembly"/>
    <property type="evidence" value="ECO:0007669"/>
    <property type="project" value="UniProtKB-UniRule"/>
</dbReference>
<feature type="compositionally biased region" description="Basic and acidic residues" evidence="5">
    <location>
        <begin position="115"/>
        <end position="133"/>
    </location>
</feature>
<dbReference type="InterPro" id="IPR037873">
    <property type="entry name" value="BamE-like"/>
</dbReference>
<keyword evidence="1 4" id="KW-0732">Signal</keyword>
<gene>
    <name evidence="4" type="primary">bamE</name>
    <name evidence="7" type="ORF">ELE36_09805</name>
</gene>
<dbReference type="Pfam" id="PF04355">
    <property type="entry name" value="BamE"/>
    <property type="match status" value="1"/>
</dbReference>
<comment type="similarity">
    <text evidence="4">Belongs to the BamE family.</text>
</comment>
<evidence type="ECO:0000313" key="7">
    <source>
        <dbReference type="EMBL" id="QBB70635.1"/>
    </source>
</evidence>
<feature type="domain" description="Outer membrane protein assembly factor BamE" evidence="6">
    <location>
        <begin position="31"/>
        <end position="99"/>
    </location>
</feature>
<accession>A0A411HJF3</accession>
<evidence type="ECO:0000313" key="8">
    <source>
        <dbReference type="Proteomes" id="UP000291562"/>
    </source>
</evidence>
<comment type="subcellular location">
    <subcellularLocation>
        <location evidence="4">Cell outer membrane</location>
        <topology evidence="4">Lipid-anchor</topology>
    </subcellularLocation>
</comment>
<keyword evidence="2 4" id="KW-0472">Membrane</keyword>
<comment type="function">
    <text evidence="4">Part of the outer membrane protein assembly complex, which is involved in assembly and insertion of beta-barrel proteins into the outer membrane.</text>
</comment>
<dbReference type="InterPro" id="IPR026592">
    <property type="entry name" value="BamE"/>
</dbReference>
<dbReference type="KEGG" id="xbc:ELE36_09805"/>
<dbReference type="PROSITE" id="PS51257">
    <property type="entry name" value="PROKAR_LIPOPROTEIN"/>
    <property type="match status" value="1"/>
</dbReference>
<organism evidence="7 8">
    <name type="scientific">Pseudolysobacter antarcticus</name>
    <dbReference type="NCBI Taxonomy" id="2511995"/>
    <lineage>
        <taxon>Bacteria</taxon>
        <taxon>Pseudomonadati</taxon>
        <taxon>Pseudomonadota</taxon>
        <taxon>Gammaproteobacteria</taxon>
        <taxon>Lysobacterales</taxon>
        <taxon>Rhodanobacteraceae</taxon>
        <taxon>Pseudolysobacter</taxon>
    </lineage>
</organism>
<protein>
    <recommendedName>
        <fullName evidence="4">Outer membrane protein assembly factor BamE</fullName>
    </recommendedName>
</protein>